<evidence type="ECO:0000313" key="2">
    <source>
        <dbReference type="Proteomes" id="UP000071859"/>
    </source>
</evidence>
<keyword evidence="2" id="KW-1185">Reference proteome</keyword>
<reference evidence="1" key="1">
    <citation type="submission" date="2016-01" db="EMBL/GenBank/DDBJ databases">
        <authorList>
            <person name="Peeters C."/>
        </authorList>
    </citation>
    <scope>NUCLEOTIDE SEQUENCE</scope>
    <source>
        <strain evidence="1">LMG 29321</strain>
    </source>
</reference>
<protein>
    <submittedName>
        <fullName evidence="1">Uncharacterized protein</fullName>
    </submittedName>
</protein>
<gene>
    <name evidence="1" type="ORF">AWB78_02386</name>
</gene>
<dbReference type="Proteomes" id="UP000071859">
    <property type="component" value="Unassembled WGS sequence"/>
</dbReference>
<accession>A0A158B7Y0</accession>
<dbReference type="AlphaFoldDB" id="A0A158B7Y0"/>
<evidence type="ECO:0000313" key="1">
    <source>
        <dbReference type="EMBL" id="SAK66153.1"/>
    </source>
</evidence>
<sequence length="51" mass="5915">MLTASRQTSSSQNHQAKLSLNSFCLTRRGIINIQNSIKVHIQEFNQWTARR</sequence>
<name>A0A158B7Y0_9BURK</name>
<dbReference type="EMBL" id="FCOX02000009">
    <property type="protein sequence ID" value="SAK66153.1"/>
    <property type="molecule type" value="Genomic_DNA"/>
</dbReference>
<comment type="caution">
    <text evidence="1">The sequence shown here is derived from an EMBL/GenBank/DDBJ whole genome shotgun (WGS) entry which is preliminary data.</text>
</comment>
<proteinExistence type="predicted"/>
<organism evidence="1 2">
    <name type="scientific">Caballeronia calidae</name>
    <dbReference type="NCBI Taxonomy" id="1777139"/>
    <lineage>
        <taxon>Bacteria</taxon>
        <taxon>Pseudomonadati</taxon>
        <taxon>Pseudomonadota</taxon>
        <taxon>Betaproteobacteria</taxon>
        <taxon>Burkholderiales</taxon>
        <taxon>Burkholderiaceae</taxon>
        <taxon>Caballeronia</taxon>
    </lineage>
</organism>